<keyword evidence="17" id="KW-1185">Reference proteome</keyword>
<dbReference type="GO" id="GO:0016301">
    <property type="term" value="F:kinase activity"/>
    <property type="evidence" value="ECO:0007669"/>
    <property type="project" value="UniProtKB-KW"/>
</dbReference>
<evidence type="ECO:0000256" key="5">
    <source>
        <dbReference type="ARBA" id="ARBA00022475"/>
    </source>
</evidence>
<evidence type="ECO:0000256" key="13">
    <source>
        <dbReference type="ARBA" id="ARBA00029511"/>
    </source>
</evidence>
<evidence type="ECO:0000256" key="10">
    <source>
        <dbReference type="ARBA" id="ARBA00022840"/>
    </source>
</evidence>
<dbReference type="HAMAP" id="MF_00521">
    <property type="entry name" value="KDO_kinase"/>
    <property type="match status" value="1"/>
</dbReference>
<evidence type="ECO:0000256" key="3">
    <source>
        <dbReference type="ARBA" id="ARBA00010327"/>
    </source>
</evidence>
<keyword evidence="9 15" id="KW-0418">Kinase</keyword>
<protein>
    <recommendedName>
        <fullName evidence="13 15">3-deoxy-D-manno-octulosonic acid kinase</fullName>
        <shortName evidence="15">Kdo kinase</shortName>
        <ecNumber evidence="4 15">2.7.1.166</ecNumber>
    </recommendedName>
</protein>
<sequence>MPQTIKISPSTILLKSDPTLPLSNAWFDPEFWRSQHALAGTGNGRGAVWFIDSEFGKFVIRRYRRGGLIAKFNKSQFFYTGQKHTRPWLELSLLEHMRSIDLPVPRPIGGIYRLEKGFYQAELLTATIDNANDLFDLLKSGHSHKLNWKEIGAVIKRFHDNGIYHSDLNCHNIMIDQQDKVWLIDFDKCEQRPPNPKWQQDNLDRLKRSLDKESNLHSHFIVSDAQWRDFMEGYRG</sequence>
<evidence type="ECO:0000256" key="9">
    <source>
        <dbReference type="ARBA" id="ARBA00022777"/>
    </source>
</evidence>
<keyword evidence="8 15" id="KW-0547">Nucleotide-binding</keyword>
<comment type="subcellular location">
    <subcellularLocation>
        <location evidence="1 15">Cell inner membrane</location>
        <topology evidence="1 15">Peripheral membrane protein</topology>
        <orientation evidence="1 15">Cytoplasmic side</orientation>
    </subcellularLocation>
</comment>
<dbReference type="AlphaFoldDB" id="A0A847QYS7"/>
<gene>
    <name evidence="15" type="primary">kdkA</name>
    <name evidence="16" type="ORF">HGG82_00105</name>
</gene>
<evidence type="ECO:0000313" key="17">
    <source>
        <dbReference type="Proteomes" id="UP000586067"/>
    </source>
</evidence>
<dbReference type="SUPFAM" id="SSF56112">
    <property type="entry name" value="Protein kinase-like (PK-like)"/>
    <property type="match status" value="1"/>
</dbReference>
<evidence type="ECO:0000313" key="16">
    <source>
        <dbReference type="EMBL" id="NLQ16021.1"/>
    </source>
</evidence>
<dbReference type="EMBL" id="JABAEK010000001">
    <property type="protein sequence ID" value="NLQ16021.1"/>
    <property type="molecule type" value="Genomic_DNA"/>
</dbReference>
<evidence type="ECO:0000256" key="1">
    <source>
        <dbReference type="ARBA" id="ARBA00004515"/>
    </source>
</evidence>
<evidence type="ECO:0000256" key="4">
    <source>
        <dbReference type="ARBA" id="ARBA00011988"/>
    </source>
</evidence>
<evidence type="ECO:0000256" key="12">
    <source>
        <dbReference type="ARBA" id="ARBA00023136"/>
    </source>
</evidence>
<organism evidence="16 17">
    <name type="scientific">Marinomonas profundi</name>
    <dbReference type="NCBI Taxonomy" id="2726122"/>
    <lineage>
        <taxon>Bacteria</taxon>
        <taxon>Pseudomonadati</taxon>
        <taxon>Pseudomonadota</taxon>
        <taxon>Gammaproteobacteria</taxon>
        <taxon>Oceanospirillales</taxon>
        <taxon>Oceanospirillaceae</taxon>
        <taxon>Marinomonas</taxon>
    </lineage>
</organism>
<dbReference type="GO" id="GO:0005524">
    <property type="term" value="F:ATP binding"/>
    <property type="evidence" value="ECO:0007669"/>
    <property type="project" value="UniProtKB-UniRule"/>
</dbReference>
<comment type="catalytic activity">
    <reaction evidence="14 15">
        <text>an alpha-Kdo-(2-&gt;6)-lipid IVA + ATP = a 4-O-phospho-alpha-Kdo-(2-&gt;6)-lipid IVA + ADP + H(+)</text>
        <dbReference type="Rhea" id="RHEA:74271"/>
        <dbReference type="ChEBI" id="CHEBI:15378"/>
        <dbReference type="ChEBI" id="CHEBI:30616"/>
        <dbReference type="ChEBI" id="CHEBI:176428"/>
        <dbReference type="ChEBI" id="CHEBI:193140"/>
        <dbReference type="ChEBI" id="CHEBI:456216"/>
        <dbReference type="EC" id="2.7.1.166"/>
    </reaction>
</comment>
<dbReference type="UniPathway" id="UPA00958"/>
<feature type="active site" evidence="15">
    <location>
        <position position="167"/>
    </location>
</feature>
<dbReference type="GO" id="GO:0009244">
    <property type="term" value="P:lipopolysaccharide core region biosynthetic process"/>
    <property type="evidence" value="ECO:0007669"/>
    <property type="project" value="UniProtKB-UniRule"/>
</dbReference>
<dbReference type="Proteomes" id="UP000586067">
    <property type="component" value="Unassembled WGS sequence"/>
</dbReference>
<comment type="function">
    <text evidence="15">Catalyzes the ATP-dependent phosphorylation of the 3-deoxy-D-manno-octulosonic acid (Kdo) residue in Kdo-lipid IV(A) at the 4-OH position.</text>
</comment>
<comment type="caution">
    <text evidence="16">The sequence shown here is derived from an EMBL/GenBank/DDBJ whole genome shotgun (WGS) entry which is preliminary data.</text>
</comment>
<evidence type="ECO:0000256" key="11">
    <source>
        <dbReference type="ARBA" id="ARBA00022985"/>
    </source>
</evidence>
<name>A0A847QYS7_9GAMM</name>
<comment type="pathway">
    <text evidence="2 15">Bacterial outer membrane biogenesis; LPS core biosynthesis.</text>
</comment>
<keyword evidence="10 15" id="KW-0067">ATP-binding</keyword>
<dbReference type="Gene3D" id="1.10.510.10">
    <property type="entry name" value="Transferase(Phosphotransferase) domain 1"/>
    <property type="match status" value="1"/>
</dbReference>
<keyword evidence="12 15" id="KW-0472">Membrane</keyword>
<keyword evidence="5 15" id="KW-1003">Cell membrane</keyword>
<evidence type="ECO:0000256" key="6">
    <source>
        <dbReference type="ARBA" id="ARBA00022519"/>
    </source>
</evidence>
<dbReference type="GO" id="GO:0005886">
    <property type="term" value="C:plasma membrane"/>
    <property type="evidence" value="ECO:0007669"/>
    <property type="project" value="UniProtKB-SubCell"/>
</dbReference>
<evidence type="ECO:0000256" key="8">
    <source>
        <dbReference type="ARBA" id="ARBA00022741"/>
    </source>
</evidence>
<dbReference type="Pfam" id="PF06293">
    <property type="entry name" value="Kdo"/>
    <property type="match status" value="1"/>
</dbReference>
<reference evidence="16 17" key="1">
    <citation type="submission" date="2020-04" db="EMBL/GenBank/DDBJ databases">
        <title>Marinomonas sp. M1K-6 isolated from the deep seawater of the Mariana Trench.</title>
        <authorList>
            <person name="Li Y."/>
        </authorList>
    </citation>
    <scope>NUCLEOTIDE SEQUENCE [LARGE SCALE GENOMIC DNA]</scope>
    <source>
        <strain evidence="16 17">M1K-6</strain>
    </source>
</reference>
<dbReference type="InterPro" id="IPR011009">
    <property type="entry name" value="Kinase-like_dom_sf"/>
</dbReference>
<keyword evidence="6 15" id="KW-0997">Cell inner membrane</keyword>
<evidence type="ECO:0000256" key="15">
    <source>
        <dbReference type="HAMAP-Rule" id="MF_00521"/>
    </source>
</evidence>
<keyword evidence="7 15" id="KW-0808">Transferase</keyword>
<evidence type="ECO:0000256" key="7">
    <source>
        <dbReference type="ARBA" id="ARBA00022679"/>
    </source>
</evidence>
<dbReference type="InterPro" id="IPR022826">
    <property type="entry name" value="KDO_kinase"/>
</dbReference>
<dbReference type="GO" id="GO:0016773">
    <property type="term" value="F:phosphotransferase activity, alcohol group as acceptor"/>
    <property type="evidence" value="ECO:0007669"/>
    <property type="project" value="UniProtKB-UniRule"/>
</dbReference>
<proteinExistence type="inferred from homology"/>
<evidence type="ECO:0000256" key="2">
    <source>
        <dbReference type="ARBA" id="ARBA00004713"/>
    </source>
</evidence>
<keyword evidence="11 15" id="KW-0448">Lipopolysaccharide biosynthesis</keyword>
<comment type="similarity">
    <text evidence="3 15">Belongs to the protein kinase superfamily. KdkA/RfaP family.</text>
</comment>
<dbReference type="NCBIfam" id="NF002475">
    <property type="entry name" value="PRK01723.1"/>
    <property type="match status" value="1"/>
</dbReference>
<dbReference type="EC" id="2.7.1.166" evidence="4 15"/>
<accession>A0A847QYS7</accession>
<evidence type="ECO:0000256" key="14">
    <source>
        <dbReference type="ARBA" id="ARBA00034417"/>
    </source>
</evidence>
<dbReference type="RefSeq" id="WP_168822017.1">
    <property type="nucleotide sequence ID" value="NZ_CP073013.1"/>
</dbReference>